<dbReference type="Proteomes" id="UP000515237">
    <property type="component" value="Chromosome"/>
</dbReference>
<evidence type="ECO:0000259" key="1">
    <source>
        <dbReference type="Pfam" id="PF22677"/>
    </source>
</evidence>
<gene>
    <name evidence="2" type="ORF">HUW51_23755</name>
</gene>
<dbReference type="PANTHER" id="PTHR36503:SF2">
    <property type="entry name" value="BLR2408 PROTEIN"/>
    <property type="match status" value="1"/>
</dbReference>
<keyword evidence="3" id="KW-1185">Reference proteome</keyword>
<keyword evidence="2" id="KW-0223">Dioxygenase</keyword>
<dbReference type="Gene3D" id="3.10.180.10">
    <property type="entry name" value="2,3-Dihydroxybiphenyl 1,2-Dioxygenase, domain 1"/>
    <property type="match status" value="1"/>
</dbReference>
<dbReference type="Pfam" id="PF22677">
    <property type="entry name" value="Ble-like_N"/>
    <property type="match status" value="1"/>
</dbReference>
<dbReference type="EMBL" id="CP055156">
    <property type="protein sequence ID" value="QNF35574.1"/>
    <property type="molecule type" value="Genomic_DNA"/>
</dbReference>
<evidence type="ECO:0000313" key="3">
    <source>
        <dbReference type="Proteomes" id="UP000515237"/>
    </source>
</evidence>
<dbReference type="InterPro" id="IPR029068">
    <property type="entry name" value="Glyas_Bleomycin-R_OHBP_Dase"/>
</dbReference>
<dbReference type="PANTHER" id="PTHR36503">
    <property type="entry name" value="BLR2520 PROTEIN"/>
    <property type="match status" value="1"/>
</dbReference>
<dbReference type="SUPFAM" id="SSF54593">
    <property type="entry name" value="Glyoxalase/Bleomycin resistance protein/Dihydroxybiphenyl dioxygenase"/>
    <property type="match status" value="1"/>
</dbReference>
<dbReference type="KEGG" id="aswu:HUW51_23755"/>
<name>A0A7G7GEJ0_9BACT</name>
<sequence>MKQIFINLPVKIVEASMGFYSALGFTVNPLFTFDDQKCMVWSDQIYVMLQTLEMFQFGNTKNLADPKKNTIATFTLPVESLDKLHEMMENGLKAGGTELASTRDEGFMQVRNIEDLDGHLWAIMFLDLDKFKLMTGK</sequence>
<evidence type="ECO:0000313" key="2">
    <source>
        <dbReference type="EMBL" id="QNF35574.1"/>
    </source>
</evidence>
<feature type="domain" description="Glyoxalase/Bleomycin resistance-like N-terminal" evidence="1">
    <location>
        <begin position="4"/>
        <end position="35"/>
    </location>
</feature>
<dbReference type="AlphaFoldDB" id="A0A7G7GEJ0"/>
<proteinExistence type="predicted"/>
<dbReference type="GO" id="GO:0051213">
    <property type="term" value="F:dioxygenase activity"/>
    <property type="evidence" value="ECO:0007669"/>
    <property type="project" value="UniProtKB-KW"/>
</dbReference>
<dbReference type="RefSeq" id="WP_185272063.1">
    <property type="nucleotide sequence ID" value="NZ_CP055156.1"/>
</dbReference>
<protein>
    <submittedName>
        <fullName evidence="2">Glyoxalase/bleomycin resistance/extradiol dioxygenase family protein</fullName>
    </submittedName>
</protein>
<keyword evidence="2" id="KW-0560">Oxidoreductase</keyword>
<organism evidence="2 3">
    <name type="scientific">Adhaeribacter swui</name>
    <dbReference type="NCBI Taxonomy" id="2086471"/>
    <lineage>
        <taxon>Bacteria</taxon>
        <taxon>Pseudomonadati</taxon>
        <taxon>Bacteroidota</taxon>
        <taxon>Cytophagia</taxon>
        <taxon>Cytophagales</taxon>
        <taxon>Hymenobacteraceae</taxon>
        <taxon>Adhaeribacter</taxon>
    </lineage>
</organism>
<accession>A0A7G7GEJ0</accession>
<dbReference type="InterPro" id="IPR053863">
    <property type="entry name" value="Glyoxy/Ble-like_N"/>
</dbReference>
<reference evidence="2 3" key="1">
    <citation type="journal article" date="2018" name="Int. J. Syst. Evol. Microbiol.">
        <title>Adhaeribacter swui sp. nov., isolated from wet mud.</title>
        <authorList>
            <person name="Kim D.U."/>
            <person name="Kim K.W."/>
            <person name="Kang M.S."/>
            <person name="Kim J.Y."/>
            <person name="Jang J.H."/>
            <person name="Kim M.K."/>
        </authorList>
    </citation>
    <scope>NUCLEOTIDE SEQUENCE [LARGE SCALE GENOMIC DNA]</scope>
    <source>
        <strain evidence="2 3">KCTC 52873</strain>
    </source>
</reference>